<dbReference type="STRING" id="571298.SAMN04488026_101158"/>
<dbReference type="OrthoDB" id="9342581at2"/>
<proteinExistence type="predicted"/>
<dbReference type="Proteomes" id="UP000199382">
    <property type="component" value="Unassembled WGS sequence"/>
</dbReference>
<feature type="transmembrane region" description="Helical" evidence="1">
    <location>
        <begin position="43"/>
        <end position="63"/>
    </location>
</feature>
<organism evidence="2 3">
    <name type="scientific">Aliiruegeria lutimaris</name>
    <dbReference type="NCBI Taxonomy" id="571298"/>
    <lineage>
        <taxon>Bacteria</taxon>
        <taxon>Pseudomonadati</taxon>
        <taxon>Pseudomonadota</taxon>
        <taxon>Alphaproteobacteria</taxon>
        <taxon>Rhodobacterales</taxon>
        <taxon>Roseobacteraceae</taxon>
        <taxon>Aliiruegeria</taxon>
    </lineage>
</organism>
<reference evidence="2 3" key="1">
    <citation type="submission" date="2016-10" db="EMBL/GenBank/DDBJ databases">
        <authorList>
            <person name="de Groot N.N."/>
        </authorList>
    </citation>
    <scope>NUCLEOTIDE SEQUENCE [LARGE SCALE GENOMIC DNA]</scope>
    <source>
        <strain evidence="2 3">DSM 25294</strain>
    </source>
</reference>
<dbReference type="Pfam" id="PF20340">
    <property type="entry name" value="DUF6635"/>
    <property type="match status" value="1"/>
</dbReference>
<sequence length="262" mass="29265">MQDDGDHEKVNGFVRKHFGIAGTFRLHRSALGWDLLFAPLNVMLAPIFLLSRLAALFLSVLRLHRGSQWILRQPIFLHSAVARAVEQRVETELWPPNTPMNDRQRRLLRDYTSVRTSVSEIFTTFVVLALGYFMFRNPTPGVVSLTPFVSDYMTQSSAIAHFPLGQGLGNLWYGVFPPERSITYVITVGVSLAAIASLVTTFAGIVADPIQVHLGIHRRRLSRLLNNLEANDSVGPVLAREHALARLADLTDAGVSLFRILR</sequence>
<feature type="transmembrane region" description="Helical" evidence="1">
    <location>
        <begin position="182"/>
        <end position="210"/>
    </location>
</feature>
<dbReference type="InterPro" id="IPR046575">
    <property type="entry name" value="DUF6635"/>
</dbReference>
<keyword evidence="3" id="KW-1185">Reference proteome</keyword>
<accession>A0A1G8QP77</accession>
<protein>
    <submittedName>
        <fullName evidence="2">Uncharacterized protein</fullName>
    </submittedName>
</protein>
<dbReference type="EMBL" id="FNEK01000011">
    <property type="protein sequence ID" value="SDJ06453.1"/>
    <property type="molecule type" value="Genomic_DNA"/>
</dbReference>
<gene>
    <name evidence="2" type="ORF">SAMN04488026_101158</name>
</gene>
<dbReference type="AlphaFoldDB" id="A0A1G8QP77"/>
<evidence type="ECO:0000313" key="2">
    <source>
        <dbReference type="EMBL" id="SDJ06453.1"/>
    </source>
</evidence>
<feature type="transmembrane region" description="Helical" evidence="1">
    <location>
        <begin position="113"/>
        <end position="135"/>
    </location>
</feature>
<evidence type="ECO:0000256" key="1">
    <source>
        <dbReference type="SAM" id="Phobius"/>
    </source>
</evidence>
<keyword evidence="1" id="KW-1133">Transmembrane helix</keyword>
<name>A0A1G8QP77_9RHOB</name>
<evidence type="ECO:0000313" key="3">
    <source>
        <dbReference type="Proteomes" id="UP000199382"/>
    </source>
</evidence>
<dbReference type="RefSeq" id="WP_093152667.1">
    <property type="nucleotide sequence ID" value="NZ_FNEK01000011.1"/>
</dbReference>
<keyword evidence="1" id="KW-0812">Transmembrane</keyword>
<keyword evidence="1" id="KW-0472">Membrane</keyword>